<dbReference type="AlphaFoldDB" id="A0A1X2H7I1"/>
<dbReference type="GO" id="GO:0043565">
    <property type="term" value="F:sequence-specific DNA binding"/>
    <property type="evidence" value="ECO:0007669"/>
    <property type="project" value="InterPro"/>
</dbReference>
<proteinExistence type="predicted"/>
<keyword evidence="10" id="KW-1185">Reference proteome</keyword>
<dbReference type="SMART" id="SM00401">
    <property type="entry name" value="ZnF_GATA"/>
    <property type="match status" value="1"/>
</dbReference>
<dbReference type="GO" id="GO:0008270">
    <property type="term" value="F:zinc ion binding"/>
    <property type="evidence" value="ECO:0007669"/>
    <property type="project" value="UniProtKB-KW"/>
</dbReference>
<gene>
    <name evidence="9" type="ORF">BCR43DRAFT_494138</name>
</gene>
<keyword evidence="5" id="KW-0804">Transcription</keyword>
<keyword evidence="2 6" id="KW-0863">Zinc-finger</keyword>
<evidence type="ECO:0000313" key="10">
    <source>
        <dbReference type="Proteomes" id="UP000242180"/>
    </source>
</evidence>
<feature type="compositionally biased region" description="Basic residues" evidence="7">
    <location>
        <begin position="353"/>
        <end position="364"/>
    </location>
</feature>
<accession>A0A1X2H7I1</accession>
<evidence type="ECO:0000256" key="1">
    <source>
        <dbReference type="ARBA" id="ARBA00022723"/>
    </source>
</evidence>
<dbReference type="OMA" id="KSTECAD"/>
<dbReference type="PANTHER" id="PTHR47172:SF24">
    <property type="entry name" value="GATA ZINC FINGER DOMAIN-CONTAINING PROTEIN 14-RELATED"/>
    <property type="match status" value="1"/>
</dbReference>
<evidence type="ECO:0000256" key="3">
    <source>
        <dbReference type="ARBA" id="ARBA00022833"/>
    </source>
</evidence>
<evidence type="ECO:0000256" key="5">
    <source>
        <dbReference type="ARBA" id="ARBA00023163"/>
    </source>
</evidence>
<dbReference type="InterPro" id="IPR000679">
    <property type="entry name" value="Znf_GATA"/>
</dbReference>
<feature type="region of interest" description="Disordered" evidence="7">
    <location>
        <begin position="271"/>
        <end position="294"/>
    </location>
</feature>
<dbReference type="STRING" id="13706.A0A1X2H7I1"/>
<name>A0A1X2H7I1_SYNRA</name>
<feature type="region of interest" description="Disordered" evidence="7">
    <location>
        <begin position="349"/>
        <end position="396"/>
    </location>
</feature>
<dbReference type="PANTHER" id="PTHR47172">
    <property type="entry name" value="OS01G0976800 PROTEIN"/>
    <property type="match status" value="1"/>
</dbReference>
<dbReference type="Gene3D" id="3.30.50.10">
    <property type="entry name" value="Erythroid Transcription Factor GATA-1, subunit A"/>
    <property type="match status" value="1"/>
</dbReference>
<reference evidence="9 10" key="1">
    <citation type="submission" date="2016-07" db="EMBL/GenBank/DDBJ databases">
        <title>Pervasive Adenine N6-methylation of Active Genes in Fungi.</title>
        <authorList>
            <consortium name="DOE Joint Genome Institute"/>
            <person name="Mondo S.J."/>
            <person name="Dannebaum R.O."/>
            <person name="Kuo R.C."/>
            <person name="Labutti K."/>
            <person name="Haridas S."/>
            <person name="Kuo A."/>
            <person name="Salamov A."/>
            <person name="Ahrendt S.R."/>
            <person name="Lipzen A."/>
            <person name="Sullivan W."/>
            <person name="Andreopoulos W.B."/>
            <person name="Clum A."/>
            <person name="Lindquist E."/>
            <person name="Daum C."/>
            <person name="Ramamoorthy G.K."/>
            <person name="Gryganskyi A."/>
            <person name="Culley D."/>
            <person name="Magnuson J.K."/>
            <person name="James T.Y."/>
            <person name="O'Malley M.A."/>
            <person name="Stajich J.E."/>
            <person name="Spatafora J.W."/>
            <person name="Visel A."/>
            <person name="Grigoriev I.V."/>
        </authorList>
    </citation>
    <scope>NUCLEOTIDE SEQUENCE [LARGE SCALE GENOMIC DNA]</scope>
    <source>
        <strain evidence="9 10">NRRL 2496</strain>
    </source>
</reference>
<evidence type="ECO:0000256" key="6">
    <source>
        <dbReference type="PROSITE-ProRule" id="PRU00094"/>
    </source>
</evidence>
<feature type="domain" description="GATA-type" evidence="8">
    <location>
        <begin position="297"/>
        <end position="333"/>
    </location>
</feature>
<evidence type="ECO:0000259" key="8">
    <source>
        <dbReference type="PROSITE" id="PS50114"/>
    </source>
</evidence>
<dbReference type="InterPro" id="IPR013088">
    <property type="entry name" value="Znf_NHR/GATA"/>
</dbReference>
<organism evidence="9 10">
    <name type="scientific">Syncephalastrum racemosum</name>
    <name type="common">Filamentous fungus</name>
    <dbReference type="NCBI Taxonomy" id="13706"/>
    <lineage>
        <taxon>Eukaryota</taxon>
        <taxon>Fungi</taxon>
        <taxon>Fungi incertae sedis</taxon>
        <taxon>Mucoromycota</taxon>
        <taxon>Mucoromycotina</taxon>
        <taxon>Mucoromycetes</taxon>
        <taxon>Mucorales</taxon>
        <taxon>Syncephalastraceae</taxon>
        <taxon>Syncephalastrum</taxon>
    </lineage>
</organism>
<evidence type="ECO:0000256" key="7">
    <source>
        <dbReference type="SAM" id="MobiDB-lite"/>
    </source>
</evidence>
<keyword evidence="4" id="KW-0805">Transcription regulation</keyword>
<evidence type="ECO:0000256" key="4">
    <source>
        <dbReference type="ARBA" id="ARBA00023015"/>
    </source>
</evidence>
<evidence type="ECO:0000313" key="9">
    <source>
        <dbReference type="EMBL" id="ORY94514.1"/>
    </source>
</evidence>
<dbReference type="InParanoid" id="A0A1X2H7I1"/>
<dbReference type="CDD" id="cd00202">
    <property type="entry name" value="ZnF_GATA"/>
    <property type="match status" value="1"/>
</dbReference>
<dbReference type="GO" id="GO:0006355">
    <property type="term" value="P:regulation of DNA-templated transcription"/>
    <property type="evidence" value="ECO:0007669"/>
    <property type="project" value="InterPro"/>
</dbReference>
<dbReference type="EMBL" id="MCGN01000007">
    <property type="protein sequence ID" value="ORY94514.1"/>
    <property type="molecule type" value="Genomic_DNA"/>
</dbReference>
<dbReference type="PROSITE" id="PS50114">
    <property type="entry name" value="GATA_ZN_FINGER_2"/>
    <property type="match status" value="1"/>
</dbReference>
<feature type="compositionally biased region" description="Low complexity" evidence="7">
    <location>
        <begin position="271"/>
        <end position="287"/>
    </location>
</feature>
<protein>
    <recommendedName>
        <fullName evidence="8">GATA-type domain-containing protein</fullName>
    </recommendedName>
</protein>
<keyword evidence="1" id="KW-0479">Metal-binding</keyword>
<sequence>MSRHRANSETVSFGNNSNNFGLSLAIGDCFLRYTIPPRSIQTRFLGCASLGLAGSQSMRMAFYEIAECDKSTECADALLSLSEGHENEDTSLLPPKKRSCCFYRRRQLPSTISDVVFCQESISTAPSLLDTVEYFLFPRDAVVEAVSPVEVICSFHPPVLQAQDGRKRRLTHPIADQSFNDCHVTLTGVSSDLYLAIKHAASTFEAMCEKMYCLMQHHEERIAFEKAEIFLKEEDESMQLTNKPEQHQGHAEITTTTTTIEQWSSLTTTTTTTAADNRASNNSSDNAQVVKTETKTTSGTKQCHYCGSKSTPMWRRGPKGAGTLCNACGVKWKNGKILCKDMTTATHLVVRDQKKKKPRKKKASPKRDTRRSSSSHRHSRNKDAGSGGTSDSCSPIESPYSSPLALGKASFGLLAATTGTAAEDMDLMTIDAVEAAAVLTLLKQS</sequence>
<dbReference type="SUPFAM" id="SSF57716">
    <property type="entry name" value="Glucocorticoid receptor-like (DNA-binding domain)"/>
    <property type="match status" value="1"/>
</dbReference>
<evidence type="ECO:0000256" key="2">
    <source>
        <dbReference type="ARBA" id="ARBA00022771"/>
    </source>
</evidence>
<dbReference type="OrthoDB" id="2162994at2759"/>
<dbReference type="Pfam" id="PF00320">
    <property type="entry name" value="GATA"/>
    <property type="match status" value="1"/>
</dbReference>
<comment type="caution">
    <text evidence="9">The sequence shown here is derived from an EMBL/GenBank/DDBJ whole genome shotgun (WGS) entry which is preliminary data.</text>
</comment>
<dbReference type="Proteomes" id="UP000242180">
    <property type="component" value="Unassembled WGS sequence"/>
</dbReference>
<keyword evidence="3" id="KW-0862">Zinc</keyword>